<comment type="caution">
    <text evidence="11">The sequence shown here is derived from an EMBL/GenBank/DDBJ whole genome shotgun (WGS) entry which is preliminary data.</text>
</comment>
<keyword evidence="8" id="KW-1015">Disulfide bond</keyword>
<dbReference type="EC" id="3.1.1.-" evidence="10"/>
<evidence type="ECO:0000313" key="12">
    <source>
        <dbReference type="Proteomes" id="UP001280581"/>
    </source>
</evidence>
<keyword evidence="3" id="KW-0858">Xylan degradation</keyword>
<dbReference type="Proteomes" id="UP001280581">
    <property type="component" value="Unassembled WGS sequence"/>
</dbReference>
<evidence type="ECO:0000256" key="10">
    <source>
        <dbReference type="RuleBase" id="RU361238"/>
    </source>
</evidence>
<name>A0AAN6RMS0_9PLEO</name>
<comment type="similarity">
    <text evidence="1 10">Belongs to the tannase family.</text>
</comment>
<keyword evidence="7" id="KW-0106">Calcium</keyword>
<dbReference type="GO" id="GO:0030600">
    <property type="term" value="F:feruloyl esterase activity"/>
    <property type="evidence" value="ECO:0007669"/>
    <property type="project" value="UniProtKB-EC"/>
</dbReference>
<keyword evidence="5 10" id="KW-0732">Signal</keyword>
<dbReference type="AlphaFoldDB" id="A0AAN6RMS0"/>
<feature type="signal peptide" evidence="10">
    <location>
        <begin position="1"/>
        <end position="20"/>
    </location>
</feature>
<evidence type="ECO:0000256" key="3">
    <source>
        <dbReference type="ARBA" id="ARBA00022651"/>
    </source>
</evidence>
<evidence type="ECO:0000256" key="2">
    <source>
        <dbReference type="ARBA" id="ARBA00022487"/>
    </source>
</evidence>
<feature type="chain" id="PRO_5042670734" description="Carboxylic ester hydrolase" evidence="10">
    <location>
        <begin position="21"/>
        <end position="532"/>
    </location>
</feature>
<keyword evidence="12" id="KW-1185">Reference proteome</keyword>
<evidence type="ECO:0000256" key="5">
    <source>
        <dbReference type="ARBA" id="ARBA00022729"/>
    </source>
</evidence>
<dbReference type="EMBL" id="WVTA01000002">
    <property type="protein sequence ID" value="KAK3216369.1"/>
    <property type="molecule type" value="Genomic_DNA"/>
</dbReference>
<evidence type="ECO:0000313" key="11">
    <source>
        <dbReference type="EMBL" id="KAK3216369.1"/>
    </source>
</evidence>
<evidence type="ECO:0000256" key="4">
    <source>
        <dbReference type="ARBA" id="ARBA00022723"/>
    </source>
</evidence>
<dbReference type="GO" id="GO:0045493">
    <property type="term" value="P:xylan catabolic process"/>
    <property type="evidence" value="ECO:0007669"/>
    <property type="project" value="UniProtKB-KW"/>
</dbReference>
<comment type="catalytic activity">
    <reaction evidence="9">
        <text>feruloyl-polysaccharide + H2O = ferulate + polysaccharide.</text>
        <dbReference type="EC" id="3.1.1.73"/>
    </reaction>
</comment>
<evidence type="ECO:0000256" key="9">
    <source>
        <dbReference type="ARBA" id="ARBA00034075"/>
    </source>
</evidence>
<keyword evidence="3" id="KW-0624">Polysaccharide degradation</keyword>
<evidence type="ECO:0000256" key="8">
    <source>
        <dbReference type="ARBA" id="ARBA00023157"/>
    </source>
</evidence>
<dbReference type="PANTHER" id="PTHR33938:SF15">
    <property type="entry name" value="FERULOYL ESTERASE B-RELATED"/>
    <property type="match status" value="1"/>
</dbReference>
<dbReference type="InterPro" id="IPR029058">
    <property type="entry name" value="AB_hydrolase_fold"/>
</dbReference>
<dbReference type="PANTHER" id="PTHR33938">
    <property type="entry name" value="FERULOYL ESTERASE B-RELATED"/>
    <property type="match status" value="1"/>
</dbReference>
<keyword evidence="4" id="KW-0479">Metal-binding</keyword>
<keyword evidence="2" id="KW-0719">Serine esterase</keyword>
<evidence type="ECO:0000256" key="1">
    <source>
        <dbReference type="ARBA" id="ARBA00006249"/>
    </source>
</evidence>
<protein>
    <recommendedName>
        <fullName evidence="10">Carboxylic ester hydrolase</fullName>
        <ecNumber evidence="10">3.1.1.-</ecNumber>
    </recommendedName>
</protein>
<dbReference type="GO" id="GO:0046872">
    <property type="term" value="F:metal ion binding"/>
    <property type="evidence" value="ECO:0007669"/>
    <property type="project" value="UniProtKB-KW"/>
</dbReference>
<dbReference type="Pfam" id="PF07519">
    <property type="entry name" value="Tannase"/>
    <property type="match status" value="2"/>
</dbReference>
<accession>A0AAN6RMS0</accession>
<evidence type="ECO:0000256" key="7">
    <source>
        <dbReference type="ARBA" id="ARBA00022837"/>
    </source>
</evidence>
<keyword evidence="3" id="KW-0119">Carbohydrate metabolism</keyword>
<sequence>MFRNLTYLVLLLQLPLSIFAASSFRELCLAFNATSLLRNSTLRLHDHIPANSTVLLDGMHSTCSRPEQLFSVEACRVALTIPTTNRSSFIVEFFLPTPDAWNNRYLATGNGGIDGCIKYEDIAYGISHGFATTGSNNGHNGTGGTEFYNNEDIVIDFSWRAMHTAAEAGKTLISAFYGQNASKSYYMGCSGGGRQGVQAADLFPNDYDGILVGAPALNFNLMSAWRASFYTITGSANSSSFIKPEVWQGLIHSEVLKQCDALDGVTDSLLVDPSLCAAVFRPEALLCTAHTEENCLTSQQVETVRKVFSPLYGVDGEIIYPPLAPGAEVLATQRLLSGTPFPYSVDWYRYAVYSDPTWDPLSFTIVDAQNAQQVNPGNAATWPSDLSPFRDSERKLLIYHGGADQQITGLDTERWYNYLSREMGTRSDELDTWLRFFRVPGMGHCSGGQGAWQIGQSGNAAQGSKYDPRFNVLAAIVDWVENGVAPETLIGTKFVNDTVTKGIDFQRRHCRYPLRSTYVGGNTDTLESWQCK</sequence>
<proteinExistence type="inferred from homology"/>
<gene>
    <name evidence="11" type="ORF">GRF29_8g3052575</name>
</gene>
<keyword evidence="6 10" id="KW-0378">Hydrolase</keyword>
<dbReference type="InterPro" id="IPR011118">
    <property type="entry name" value="Tannase/feruloyl_esterase"/>
</dbReference>
<dbReference type="SUPFAM" id="SSF53474">
    <property type="entry name" value="alpha/beta-Hydrolases"/>
    <property type="match status" value="1"/>
</dbReference>
<reference evidence="11 12" key="1">
    <citation type="submission" date="2021-02" db="EMBL/GenBank/DDBJ databases">
        <title>Genome assembly of Pseudopithomyces chartarum.</title>
        <authorList>
            <person name="Jauregui R."/>
            <person name="Singh J."/>
            <person name="Voisey C."/>
        </authorList>
    </citation>
    <scope>NUCLEOTIDE SEQUENCE [LARGE SCALE GENOMIC DNA]</scope>
    <source>
        <strain evidence="11 12">AGR01</strain>
    </source>
</reference>
<evidence type="ECO:0000256" key="6">
    <source>
        <dbReference type="ARBA" id="ARBA00022801"/>
    </source>
</evidence>
<organism evidence="11 12">
    <name type="scientific">Pseudopithomyces chartarum</name>
    <dbReference type="NCBI Taxonomy" id="1892770"/>
    <lineage>
        <taxon>Eukaryota</taxon>
        <taxon>Fungi</taxon>
        <taxon>Dikarya</taxon>
        <taxon>Ascomycota</taxon>
        <taxon>Pezizomycotina</taxon>
        <taxon>Dothideomycetes</taxon>
        <taxon>Pleosporomycetidae</taxon>
        <taxon>Pleosporales</taxon>
        <taxon>Massarineae</taxon>
        <taxon>Didymosphaeriaceae</taxon>
        <taxon>Pseudopithomyces</taxon>
    </lineage>
</organism>